<dbReference type="Pfam" id="PF16363">
    <property type="entry name" value="GDP_Man_Dehyd"/>
    <property type="match status" value="1"/>
</dbReference>
<evidence type="ECO:0000313" key="2">
    <source>
        <dbReference type="EMBL" id="GAI91489.1"/>
    </source>
</evidence>
<reference evidence="2" key="1">
    <citation type="journal article" date="2014" name="Front. Microbiol.">
        <title>High frequency of phylogenetically diverse reductive dehalogenase-homologous genes in deep subseafloor sedimentary metagenomes.</title>
        <authorList>
            <person name="Kawai M."/>
            <person name="Futagami T."/>
            <person name="Toyoda A."/>
            <person name="Takaki Y."/>
            <person name="Nishi S."/>
            <person name="Hori S."/>
            <person name="Arai W."/>
            <person name="Tsubouchi T."/>
            <person name="Morono Y."/>
            <person name="Uchiyama I."/>
            <person name="Ito T."/>
            <person name="Fujiyama A."/>
            <person name="Inagaki F."/>
            <person name="Takami H."/>
        </authorList>
    </citation>
    <scope>NUCLEOTIDE SEQUENCE</scope>
    <source>
        <strain evidence="2">Expedition CK06-06</strain>
    </source>
</reference>
<sequence>VFHLAAQTSHTYSMKNPGLDIDVNIKGIVNVLEAMKENIPDARLIYTSTKGVTGIPHSLPVNEETPTDPLDVYSANKLLAENYCKIYNHHYNIEYSILRFTNIFGPRQQISSPSLGILNFFIGQAMKDETITIYGDGNQLRDYNYVENAIDALLLCATKEEAKNEIFYLGSNIGTKFKDMVSTIVEVVGKGNIKFVPYPTVAKKIEIGDFIVDYSKLRNSLGWEPKVSFRQGIEKTVDFYKNQSEHY</sequence>
<name>X1UGP2_9ZZZZ</name>
<organism evidence="2">
    <name type="scientific">marine sediment metagenome</name>
    <dbReference type="NCBI Taxonomy" id="412755"/>
    <lineage>
        <taxon>unclassified sequences</taxon>
        <taxon>metagenomes</taxon>
        <taxon>ecological metagenomes</taxon>
    </lineage>
</organism>
<dbReference type="InterPro" id="IPR016040">
    <property type="entry name" value="NAD(P)-bd_dom"/>
</dbReference>
<protein>
    <recommendedName>
        <fullName evidence="1">NAD(P)-binding domain-containing protein</fullName>
    </recommendedName>
</protein>
<dbReference type="Gene3D" id="3.40.50.720">
    <property type="entry name" value="NAD(P)-binding Rossmann-like Domain"/>
    <property type="match status" value="1"/>
</dbReference>
<dbReference type="InterPro" id="IPR036291">
    <property type="entry name" value="NAD(P)-bd_dom_sf"/>
</dbReference>
<dbReference type="AlphaFoldDB" id="X1UGP2"/>
<feature type="domain" description="NAD(P)-binding" evidence="1">
    <location>
        <begin position="1"/>
        <end position="236"/>
    </location>
</feature>
<feature type="non-terminal residue" evidence="2">
    <location>
        <position position="1"/>
    </location>
</feature>
<dbReference type="PANTHER" id="PTHR43000">
    <property type="entry name" value="DTDP-D-GLUCOSE 4,6-DEHYDRATASE-RELATED"/>
    <property type="match status" value="1"/>
</dbReference>
<accession>X1UGP2</accession>
<dbReference type="SUPFAM" id="SSF51735">
    <property type="entry name" value="NAD(P)-binding Rossmann-fold domains"/>
    <property type="match status" value="1"/>
</dbReference>
<gene>
    <name evidence="2" type="ORF">S12H4_36473</name>
</gene>
<proteinExistence type="predicted"/>
<comment type="caution">
    <text evidence="2">The sequence shown here is derived from an EMBL/GenBank/DDBJ whole genome shotgun (WGS) entry which is preliminary data.</text>
</comment>
<evidence type="ECO:0000259" key="1">
    <source>
        <dbReference type="Pfam" id="PF16363"/>
    </source>
</evidence>
<dbReference type="EMBL" id="BARW01021746">
    <property type="protein sequence ID" value="GAI91489.1"/>
    <property type="molecule type" value="Genomic_DNA"/>
</dbReference>